<comment type="caution">
    <text evidence="2">The sequence shown here is derived from an EMBL/GenBank/DDBJ whole genome shotgun (WGS) entry which is preliminary data.</text>
</comment>
<reference evidence="3" key="1">
    <citation type="journal article" date="2019" name="Int. J. Syst. Evol. Microbiol.">
        <title>The Global Catalogue of Microorganisms (GCM) 10K type strain sequencing project: providing services to taxonomists for standard genome sequencing and annotation.</title>
        <authorList>
            <consortium name="The Broad Institute Genomics Platform"/>
            <consortium name="The Broad Institute Genome Sequencing Center for Infectious Disease"/>
            <person name="Wu L."/>
            <person name="Ma J."/>
        </authorList>
    </citation>
    <scope>NUCLEOTIDE SEQUENCE [LARGE SCALE GENOMIC DNA]</scope>
    <source>
        <strain evidence="3">CCUG 60214</strain>
    </source>
</reference>
<proteinExistence type="predicted"/>
<accession>A0ABW3QQQ8</accession>
<name>A0ABW3QQQ8_9PSEU</name>
<evidence type="ECO:0000313" key="3">
    <source>
        <dbReference type="Proteomes" id="UP001597168"/>
    </source>
</evidence>
<dbReference type="RefSeq" id="WP_380722058.1">
    <property type="nucleotide sequence ID" value="NZ_JBHTLK010000029.1"/>
</dbReference>
<sequence length="97" mass="9819">MPIPRTSPIGTSSDSRSSPSGMPSSTGRSMPSANTAARPGGNDTTCRDRTSSSFMVAPTASRSSAAGIRSTIFSAVFFRTSGMILAGICSAITTPSP</sequence>
<evidence type="ECO:0000256" key="1">
    <source>
        <dbReference type="SAM" id="MobiDB-lite"/>
    </source>
</evidence>
<keyword evidence="3" id="KW-1185">Reference proteome</keyword>
<gene>
    <name evidence="2" type="ORF">ACFQ3T_08540</name>
</gene>
<dbReference type="Proteomes" id="UP001597168">
    <property type="component" value="Unassembled WGS sequence"/>
</dbReference>
<feature type="compositionally biased region" description="Low complexity" evidence="1">
    <location>
        <begin position="1"/>
        <end position="32"/>
    </location>
</feature>
<protein>
    <submittedName>
        <fullName evidence="2">Uncharacterized protein</fullName>
    </submittedName>
</protein>
<dbReference type="EMBL" id="JBHTLK010000029">
    <property type="protein sequence ID" value="MFD1147171.1"/>
    <property type="molecule type" value="Genomic_DNA"/>
</dbReference>
<feature type="region of interest" description="Disordered" evidence="1">
    <location>
        <begin position="1"/>
        <end position="65"/>
    </location>
</feature>
<evidence type="ECO:0000313" key="2">
    <source>
        <dbReference type="EMBL" id="MFD1147171.1"/>
    </source>
</evidence>
<organism evidence="2 3">
    <name type="scientific">Saccharothrix hoggarensis</name>
    <dbReference type="NCBI Taxonomy" id="913853"/>
    <lineage>
        <taxon>Bacteria</taxon>
        <taxon>Bacillati</taxon>
        <taxon>Actinomycetota</taxon>
        <taxon>Actinomycetes</taxon>
        <taxon>Pseudonocardiales</taxon>
        <taxon>Pseudonocardiaceae</taxon>
        <taxon>Saccharothrix</taxon>
    </lineage>
</organism>